<proteinExistence type="predicted"/>
<reference evidence="2" key="1">
    <citation type="submission" date="2017-02" db="UniProtKB">
        <authorList>
            <consortium name="WormBaseParasite"/>
        </authorList>
    </citation>
    <scope>IDENTIFICATION</scope>
</reference>
<evidence type="ECO:0000313" key="1">
    <source>
        <dbReference type="Proteomes" id="UP000038045"/>
    </source>
</evidence>
<dbReference type="WBParaSite" id="PTRK_0000182000.1">
    <property type="protein sequence ID" value="PTRK_0000182000.1"/>
    <property type="gene ID" value="PTRK_0000182000"/>
</dbReference>
<accession>A0A0N4Z4A0</accession>
<protein>
    <submittedName>
        <fullName evidence="2">Uncharacterized protein</fullName>
    </submittedName>
</protein>
<keyword evidence="1" id="KW-1185">Reference proteome</keyword>
<evidence type="ECO:0000313" key="2">
    <source>
        <dbReference type="WBParaSite" id="PTRK_0000182000.1"/>
    </source>
</evidence>
<dbReference type="Proteomes" id="UP000038045">
    <property type="component" value="Unplaced"/>
</dbReference>
<dbReference type="AlphaFoldDB" id="A0A0N4Z4A0"/>
<organism evidence="1 2">
    <name type="scientific">Parastrongyloides trichosuri</name>
    <name type="common">Possum-specific nematode worm</name>
    <dbReference type="NCBI Taxonomy" id="131310"/>
    <lineage>
        <taxon>Eukaryota</taxon>
        <taxon>Metazoa</taxon>
        <taxon>Ecdysozoa</taxon>
        <taxon>Nematoda</taxon>
        <taxon>Chromadorea</taxon>
        <taxon>Rhabditida</taxon>
        <taxon>Tylenchina</taxon>
        <taxon>Panagrolaimomorpha</taxon>
        <taxon>Strongyloidoidea</taxon>
        <taxon>Strongyloididae</taxon>
        <taxon>Parastrongyloides</taxon>
    </lineage>
</organism>
<name>A0A0N4Z4A0_PARTI</name>
<sequence length="70" mass="8390">MDDYEILFFYVIPVMLLENKCTSAIFDAIGSIRHGYDNLKEKTKKYSKKIKAKVSKKKIEEKKQFGWKYY</sequence>